<dbReference type="SUPFAM" id="SSF53254">
    <property type="entry name" value="Phosphoglycerate mutase-like"/>
    <property type="match status" value="1"/>
</dbReference>
<dbReference type="STRING" id="396268.IV45_GL000831"/>
<sequence length="218" mass="24560">MAITVYFVRHGQTYLNLFHRMQGWADAPLTDKGRRDAARAGEALKNVDFDYLFSSDLKRTVDTAKILLAHHPSTKVKAPMPDPAFREVFFGYFEGVDTQQTALMVSAPNFRNDLADEIRKAGTDHILQRMHDVDPYHEAESPEAFWKRFGAGLDGLRRLPDGKTVVVVCHGMAINCMAHRYGNQESSLVGPQNGSITKFTLTKDSTHLDFYDQLSLPE</sequence>
<feature type="active site" description="Proton donor/acceptor" evidence="1">
    <location>
        <position position="87"/>
    </location>
</feature>
<dbReference type="AlphaFoldDB" id="A0A0R2HZY3"/>
<dbReference type="OrthoDB" id="4131070at2"/>
<reference evidence="3 4" key="1">
    <citation type="journal article" date="2015" name="Genome Announc.">
        <title>Expanding the biotechnology potential of lactobacilli through comparative genomics of 213 strains and associated genera.</title>
        <authorList>
            <person name="Sun Z."/>
            <person name="Harris H.M."/>
            <person name="McCann A."/>
            <person name="Guo C."/>
            <person name="Argimon S."/>
            <person name="Zhang W."/>
            <person name="Yang X."/>
            <person name="Jeffery I.B."/>
            <person name="Cooney J.C."/>
            <person name="Kagawa T.F."/>
            <person name="Liu W."/>
            <person name="Song Y."/>
            <person name="Salvetti E."/>
            <person name="Wrobel A."/>
            <person name="Rasinkangas P."/>
            <person name="Parkhill J."/>
            <person name="Rea M.C."/>
            <person name="O'Sullivan O."/>
            <person name="Ritari J."/>
            <person name="Douillard F.P."/>
            <person name="Paul Ross R."/>
            <person name="Yang R."/>
            <person name="Briner A.E."/>
            <person name="Felis G.E."/>
            <person name="de Vos W.M."/>
            <person name="Barrangou R."/>
            <person name="Klaenhammer T.R."/>
            <person name="Caufield P.W."/>
            <person name="Cui Y."/>
            <person name="Zhang H."/>
            <person name="O'Toole P.W."/>
        </authorList>
    </citation>
    <scope>NUCLEOTIDE SEQUENCE [LARGE SCALE GENOMIC DNA]</scope>
    <source>
        <strain evidence="3 4">DSM 17896</strain>
    </source>
</reference>
<dbReference type="InterPro" id="IPR029033">
    <property type="entry name" value="His_PPase_superfam"/>
</dbReference>
<accession>A0A0R2HZY3</accession>
<dbReference type="GO" id="GO:0016791">
    <property type="term" value="F:phosphatase activity"/>
    <property type="evidence" value="ECO:0007669"/>
    <property type="project" value="TreeGrafter"/>
</dbReference>
<comment type="caution">
    <text evidence="3">The sequence shown here is derived from an EMBL/GenBank/DDBJ whole genome shotgun (WGS) entry which is preliminary data.</text>
</comment>
<feature type="active site" description="Tele-phosphohistidine intermediate" evidence="1">
    <location>
        <position position="10"/>
    </location>
</feature>
<dbReference type="RefSeq" id="WP_057741666.1">
    <property type="nucleotide sequence ID" value="NZ_JQBW01000010.1"/>
</dbReference>
<dbReference type="PATRIC" id="fig|396268.3.peg.843"/>
<name>A0A0R2HZY3_9LACO</name>
<dbReference type="Gene3D" id="3.40.50.1240">
    <property type="entry name" value="Phosphoglycerate mutase-like"/>
    <property type="match status" value="1"/>
</dbReference>
<dbReference type="InterPro" id="IPR050275">
    <property type="entry name" value="PGM_Phosphatase"/>
</dbReference>
<dbReference type="InterPro" id="IPR013078">
    <property type="entry name" value="His_Pase_superF_clade-1"/>
</dbReference>
<protein>
    <submittedName>
        <fullName evidence="3">Alpha-ribazole phosphatase</fullName>
    </submittedName>
</protein>
<keyword evidence="4" id="KW-1185">Reference proteome</keyword>
<dbReference type="Pfam" id="PF00300">
    <property type="entry name" value="His_Phos_1"/>
    <property type="match status" value="1"/>
</dbReference>
<feature type="binding site" evidence="2">
    <location>
        <begin position="9"/>
        <end position="16"/>
    </location>
    <ligand>
        <name>substrate</name>
    </ligand>
</feature>
<evidence type="ECO:0000313" key="3">
    <source>
        <dbReference type="EMBL" id="KRN58385.1"/>
    </source>
</evidence>
<dbReference type="SMART" id="SM00855">
    <property type="entry name" value="PGAM"/>
    <property type="match status" value="1"/>
</dbReference>
<dbReference type="GO" id="GO:0005737">
    <property type="term" value="C:cytoplasm"/>
    <property type="evidence" value="ECO:0007669"/>
    <property type="project" value="TreeGrafter"/>
</dbReference>
<gene>
    <name evidence="3" type="ORF">IV45_GL000831</name>
</gene>
<dbReference type="EMBL" id="JQBW01000010">
    <property type="protein sequence ID" value="KRN58385.1"/>
    <property type="molecule type" value="Genomic_DNA"/>
</dbReference>
<organism evidence="3 4">
    <name type="scientific">Limosilactobacillus secaliphilus</name>
    <dbReference type="NCBI Taxonomy" id="396268"/>
    <lineage>
        <taxon>Bacteria</taxon>
        <taxon>Bacillati</taxon>
        <taxon>Bacillota</taxon>
        <taxon>Bacilli</taxon>
        <taxon>Lactobacillales</taxon>
        <taxon>Lactobacillaceae</taxon>
        <taxon>Limosilactobacillus</taxon>
    </lineage>
</organism>
<dbReference type="PANTHER" id="PTHR48100">
    <property type="entry name" value="BROAD-SPECIFICITY PHOSPHATASE YOR283W-RELATED"/>
    <property type="match status" value="1"/>
</dbReference>
<dbReference type="CDD" id="cd07067">
    <property type="entry name" value="HP_PGM_like"/>
    <property type="match status" value="1"/>
</dbReference>
<dbReference type="Proteomes" id="UP000050934">
    <property type="component" value="Unassembled WGS sequence"/>
</dbReference>
<dbReference type="PANTHER" id="PTHR48100:SF1">
    <property type="entry name" value="HISTIDINE PHOSPHATASE FAMILY PROTEIN-RELATED"/>
    <property type="match status" value="1"/>
</dbReference>
<feature type="binding site" evidence="2">
    <location>
        <position position="59"/>
    </location>
    <ligand>
        <name>substrate</name>
    </ligand>
</feature>
<evidence type="ECO:0000313" key="4">
    <source>
        <dbReference type="Proteomes" id="UP000050934"/>
    </source>
</evidence>
<evidence type="ECO:0000256" key="2">
    <source>
        <dbReference type="PIRSR" id="PIRSR613078-2"/>
    </source>
</evidence>
<evidence type="ECO:0000256" key="1">
    <source>
        <dbReference type="PIRSR" id="PIRSR613078-1"/>
    </source>
</evidence>
<proteinExistence type="predicted"/>